<dbReference type="Proteomes" id="UP000616885">
    <property type="component" value="Unassembled WGS sequence"/>
</dbReference>
<sequence>MPLVGRAYDSGFPVDKPNNRTTDLARVALDSSWATERSETGRSASRPSPYPSPPMSGSPHTLHKATSEASDLALIPSNYSSAVPQDAYGGTRPNHLRQTHDPRKATPVFRIFILDPTPLTP</sequence>
<comment type="caution">
    <text evidence="2">The sequence shown here is derived from an EMBL/GenBank/DDBJ whole genome shotgun (WGS) entry which is preliminary data.</text>
</comment>
<proteinExistence type="predicted"/>
<name>A0A8H7NPJ8_BIOOC</name>
<evidence type="ECO:0000313" key="2">
    <source>
        <dbReference type="EMBL" id="KAF9759405.1"/>
    </source>
</evidence>
<accession>A0A8H7NPJ8</accession>
<dbReference type="EMBL" id="JADCTT010000001">
    <property type="protein sequence ID" value="KAF9759405.1"/>
    <property type="molecule type" value="Genomic_DNA"/>
</dbReference>
<gene>
    <name evidence="2" type="ORF">IM811_001099</name>
</gene>
<protein>
    <submittedName>
        <fullName evidence="2">Uncharacterized protein</fullName>
    </submittedName>
</protein>
<organism evidence="2 3">
    <name type="scientific">Bionectria ochroleuca</name>
    <name type="common">Gliocladium roseum</name>
    <dbReference type="NCBI Taxonomy" id="29856"/>
    <lineage>
        <taxon>Eukaryota</taxon>
        <taxon>Fungi</taxon>
        <taxon>Dikarya</taxon>
        <taxon>Ascomycota</taxon>
        <taxon>Pezizomycotina</taxon>
        <taxon>Sordariomycetes</taxon>
        <taxon>Hypocreomycetidae</taxon>
        <taxon>Hypocreales</taxon>
        <taxon>Bionectriaceae</taxon>
        <taxon>Clonostachys</taxon>
    </lineage>
</organism>
<dbReference type="AlphaFoldDB" id="A0A8H7NPJ8"/>
<evidence type="ECO:0000313" key="3">
    <source>
        <dbReference type="Proteomes" id="UP000616885"/>
    </source>
</evidence>
<evidence type="ECO:0000256" key="1">
    <source>
        <dbReference type="SAM" id="MobiDB-lite"/>
    </source>
</evidence>
<feature type="region of interest" description="Disordered" evidence="1">
    <location>
        <begin position="1"/>
        <end position="103"/>
    </location>
</feature>
<reference evidence="2" key="1">
    <citation type="submission" date="2020-10" db="EMBL/GenBank/DDBJ databases">
        <title>High-Quality Genome Resource of Clonostachys rosea strain S41 by Oxford Nanopore Long-Read Sequencing.</title>
        <authorList>
            <person name="Wang H."/>
        </authorList>
    </citation>
    <scope>NUCLEOTIDE SEQUENCE</scope>
    <source>
        <strain evidence="2">S41</strain>
    </source>
</reference>